<reference evidence="1 2" key="1">
    <citation type="journal article" date="2018" name="BMC Genomics">
        <title>The genome of Naegleria lovaniensis, the basis for a comparative approach to unravel pathogenicity factors of the human pathogenic amoeba N. fowleri.</title>
        <authorList>
            <person name="Liechti N."/>
            <person name="Schurch N."/>
            <person name="Bruggmann R."/>
            <person name="Wittwer M."/>
        </authorList>
    </citation>
    <scope>NUCLEOTIDE SEQUENCE [LARGE SCALE GENOMIC DNA]</scope>
    <source>
        <strain evidence="1 2">ATCC 30569</strain>
    </source>
</reference>
<evidence type="ECO:0000313" key="2">
    <source>
        <dbReference type="Proteomes" id="UP000816034"/>
    </source>
</evidence>
<accession>A0AA88KEN0</accession>
<evidence type="ECO:0000313" key="1">
    <source>
        <dbReference type="EMBL" id="KAG2373371.1"/>
    </source>
</evidence>
<dbReference type="RefSeq" id="XP_044542545.1">
    <property type="nucleotide sequence ID" value="XM_044687981.1"/>
</dbReference>
<comment type="caution">
    <text evidence="1">The sequence shown here is derived from an EMBL/GenBank/DDBJ whole genome shotgun (WGS) entry which is preliminary data.</text>
</comment>
<name>A0AA88KEN0_NAELO</name>
<dbReference type="EMBL" id="PYSW02000056">
    <property type="protein sequence ID" value="KAG2373371.1"/>
    <property type="molecule type" value="Genomic_DNA"/>
</dbReference>
<protein>
    <submittedName>
        <fullName evidence="1">Uncharacterized protein</fullName>
    </submittedName>
</protein>
<sequence>MKPKPTNFSRVETTLAIISFYLLLVFPFIYAGNTLTTSKDHFINELYQSSSTKTCSEAKNNTSSLPSPLQIAIILSGSIRIFPEIFERYDEEILKYQLMEWCEHVDLNRERNSNIDFFVSVVYEREEELERFRAMKDEIPHVKYVSIDRSVDEQVKKRFGGRDLCENHPTKQYCNNWLSSLYLMNHANNKRREFVKQHRKNKDYDVIMRLRTDLLFDRFINPRYFYTTNSSNNNSNPYWKGFQIEPRTLYLPFDMHWMGLNDLFAFGDASVMNVYFSQIDHIESIKKERNVEYHPETYLRFLMERENIKYKKLPQVDIKVVRVSSCNK</sequence>
<keyword evidence="2" id="KW-1185">Reference proteome</keyword>
<dbReference type="Proteomes" id="UP000816034">
    <property type="component" value="Unassembled WGS sequence"/>
</dbReference>
<dbReference type="GeneID" id="68104691"/>
<proteinExistence type="predicted"/>
<dbReference type="AlphaFoldDB" id="A0AA88KEN0"/>
<gene>
    <name evidence="1" type="ORF">C9374_012237</name>
</gene>
<organism evidence="1 2">
    <name type="scientific">Naegleria lovaniensis</name>
    <name type="common">Amoeba</name>
    <dbReference type="NCBI Taxonomy" id="51637"/>
    <lineage>
        <taxon>Eukaryota</taxon>
        <taxon>Discoba</taxon>
        <taxon>Heterolobosea</taxon>
        <taxon>Tetramitia</taxon>
        <taxon>Eutetramitia</taxon>
        <taxon>Vahlkampfiidae</taxon>
        <taxon>Naegleria</taxon>
    </lineage>
</organism>